<dbReference type="RefSeq" id="XP_060321379.1">
    <property type="nucleotide sequence ID" value="XM_060478847.1"/>
</dbReference>
<reference evidence="2" key="1">
    <citation type="submission" date="2023-06" db="EMBL/GenBank/DDBJ databases">
        <authorList>
            <consortium name="Lawrence Berkeley National Laboratory"/>
            <person name="Ahrendt S."/>
            <person name="Sahu N."/>
            <person name="Indic B."/>
            <person name="Wong-Bajracharya J."/>
            <person name="Merenyi Z."/>
            <person name="Ke H.-M."/>
            <person name="Monk M."/>
            <person name="Kocsube S."/>
            <person name="Drula E."/>
            <person name="Lipzen A."/>
            <person name="Balint B."/>
            <person name="Henrissat B."/>
            <person name="Andreopoulos B."/>
            <person name="Martin F.M."/>
            <person name="Harder C.B."/>
            <person name="Rigling D."/>
            <person name="Ford K.L."/>
            <person name="Foster G.D."/>
            <person name="Pangilinan J."/>
            <person name="Papanicolaou A."/>
            <person name="Barry K."/>
            <person name="LaButti K."/>
            <person name="Viragh M."/>
            <person name="Koriabine M."/>
            <person name="Yan M."/>
            <person name="Riley R."/>
            <person name="Champramary S."/>
            <person name="Plett K.L."/>
            <person name="Tsai I.J."/>
            <person name="Slot J."/>
            <person name="Sipos G."/>
            <person name="Plett J."/>
            <person name="Nagy L.G."/>
            <person name="Grigoriev I.V."/>
        </authorList>
    </citation>
    <scope>NUCLEOTIDE SEQUENCE</scope>
    <source>
        <strain evidence="2">CCBAS 213</strain>
    </source>
</reference>
<evidence type="ECO:0000313" key="2">
    <source>
        <dbReference type="EMBL" id="KAK0432477.1"/>
    </source>
</evidence>
<gene>
    <name evidence="2" type="ORF">EV420DRAFT_1655610</name>
</gene>
<dbReference type="EMBL" id="JAUEPS010000301">
    <property type="protein sequence ID" value="KAK0432477.1"/>
    <property type="molecule type" value="Genomic_DNA"/>
</dbReference>
<feature type="compositionally biased region" description="Low complexity" evidence="1">
    <location>
        <begin position="130"/>
        <end position="143"/>
    </location>
</feature>
<dbReference type="Proteomes" id="UP001175211">
    <property type="component" value="Unassembled WGS sequence"/>
</dbReference>
<protein>
    <submittedName>
        <fullName evidence="2">Uncharacterized protein</fullName>
    </submittedName>
</protein>
<dbReference type="GeneID" id="85362395"/>
<keyword evidence="3" id="KW-1185">Reference proteome</keyword>
<evidence type="ECO:0000256" key="1">
    <source>
        <dbReference type="SAM" id="MobiDB-lite"/>
    </source>
</evidence>
<organism evidence="2 3">
    <name type="scientific">Armillaria tabescens</name>
    <name type="common">Ringless honey mushroom</name>
    <name type="synonym">Agaricus tabescens</name>
    <dbReference type="NCBI Taxonomy" id="1929756"/>
    <lineage>
        <taxon>Eukaryota</taxon>
        <taxon>Fungi</taxon>
        <taxon>Dikarya</taxon>
        <taxon>Basidiomycota</taxon>
        <taxon>Agaricomycotina</taxon>
        <taxon>Agaricomycetes</taxon>
        <taxon>Agaricomycetidae</taxon>
        <taxon>Agaricales</taxon>
        <taxon>Marasmiineae</taxon>
        <taxon>Physalacriaceae</taxon>
        <taxon>Desarmillaria</taxon>
    </lineage>
</organism>
<sequence>MLHVHSASQYQIPAACSVSSESTLVAYVDVDDNPFDNAEDAATMNLTSTFIETVTYEDSAANEPYDMTQTSWAIKATEDEAASSAIETIGFQTHAPADPPSRQHEMQQNILPPPTKALTVQTNEAARKSFFSTSASSSSRASTPFLPNTPKNFGQSDASEARAARESIFDTSASRSSSHSSTPLLTSTPRNASFFSKSMTREVKRMDSRETTPGHAPKLMLPPPPPVLHSISK</sequence>
<dbReference type="AlphaFoldDB" id="A0AA39IZL5"/>
<comment type="caution">
    <text evidence="2">The sequence shown here is derived from an EMBL/GenBank/DDBJ whole genome shotgun (WGS) entry which is preliminary data.</text>
</comment>
<accession>A0AA39IZL5</accession>
<feature type="compositionally biased region" description="Basic and acidic residues" evidence="1">
    <location>
        <begin position="199"/>
        <end position="212"/>
    </location>
</feature>
<feature type="compositionally biased region" description="Low complexity" evidence="1">
    <location>
        <begin position="171"/>
        <end position="190"/>
    </location>
</feature>
<name>A0AA39IZL5_ARMTA</name>
<proteinExistence type="predicted"/>
<feature type="compositionally biased region" description="Basic and acidic residues" evidence="1">
    <location>
        <begin position="159"/>
        <end position="168"/>
    </location>
</feature>
<evidence type="ECO:0000313" key="3">
    <source>
        <dbReference type="Proteomes" id="UP001175211"/>
    </source>
</evidence>
<feature type="region of interest" description="Disordered" evidence="1">
    <location>
        <begin position="130"/>
        <end position="233"/>
    </location>
</feature>
<feature type="compositionally biased region" description="Polar residues" evidence="1">
    <location>
        <begin position="145"/>
        <end position="157"/>
    </location>
</feature>